<feature type="transmembrane region" description="Helical" evidence="1">
    <location>
        <begin position="84"/>
        <end position="104"/>
    </location>
</feature>
<sequence>MLYVLIAIVTSCLTVLAVKFKEKPLKIFLGLTAIVIPSYIASIRYATGTDYFNYLSLFHDRHIKDVEISFIFIRDIVNLLNLDFNVFLFIYSFITNAFVFFIIFRERKNINVFIAMFVYMLFYYTLSYNLIRQSAAMSIILFSYVYYFENKKFKFGLLNLSAFLIHYSSIIICLVLMIFSSVTKFNKKFRYIIYCLLLIFVIKQQYFLSLVNLDFGKYNYAINEFQSNYSLFPLVMYLPVLITAIVANKIPHDIKDRMSKYINIYCIGFILIFLMNFGGNNAYRIAYYFTIVEVILVGLVWKINKNSRLYYINIVLIVYLLWKFWYIFIKLGSTEIYPFKSIM</sequence>
<evidence type="ECO:0000313" key="2">
    <source>
        <dbReference type="EMBL" id="RUL55176.1"/>
    </source>
</evidence>
<reference evidence="2 3" key="1">
    <citation type="submission" date="2018-12" db="EMBL/GenBank/DDBJ databases">
        <title>Lysinibacillus antri sp. nov., isolated from a cave soil.</title>
        <authorList>
            <person name="Narsing Rao M.P."/>
            <person name="Zhang H."/>
            <person name="Dong Z.-Y."/>
            <person name="Niu X.-K."/>
            <person name="Zhang K."/>
            <person name="Fang B.-Z."/>
            <person name="Kang Y.-Q."/>
            <person name="Xiao M."/>
            <person name="Li W.-J."/>
        </authorList>
    </citation>
    <scope>NUCLEOTIDE SEQUENCE [LARGE SCALE GENOMIC DNA]</scope>
    <source>
        <strain evidence="2 3">SYSU K30002</strain>
    </source>
</reference>
<feature type="transmembrane region" description="Helical" evidence="1">
    <location>
        <begin position="160"/>
        <end position="179"/>
    </location>
</feature>
<feature type="transmembrane region" description="Helical" evidence="1">
    <location>
        <begin position="27"/>
        <end position="46"/>
    </location>
</feature>
<feature type="transmembrane region" description="Helical" evidence="1">
    <location>
        <begin position="191"/>
        <end position="211"/>
    </location>
</feature>
<dbReference type="InterPro" id="IPR049458">
    <property type="entry name" value="EpsG-like"/>
</dbReference>
<name>A0A3S0RKQ1_9BACI</name>
<proteinExistence type="predicted"/>
<evidence type="ECO:0000256" key="1">
    <source>
        <dbReference type="SAM" id="Phobius"/>
    </source>
</evidence>
<feature type="transmembrane region" description="Helical" evidence="1">
    <location>
        <begin position="110"/>
        <end position="126"/>
    </location>
</feature>
<gene>
    <name evidence="2" type="ORF">EK386_05465</name>
</gene>
<evidence type="ECO:0000313" key="3">
    <source>
        <dbReference type="Proteomes" id="UP000287910"/>
    </source>
</evidence>
<organism evidence="2 3">
    <name type="scientific">Lysinibacillus antri</name>
    <dbReference type="NCBI Taxonomy" id="2498145"/>
    <lineage>
        <taxon>Bacteria</taxon>
        <taxon>Bacillati</taxon>
        <taxon>Bacillota</taxon>
        <taxon>Bacilli</taxon>
        <taxon>Bacillales</taxon>
        <taxon>Bacillaceae</taxon>
        <taxon>Lysinibacillus</taxon>
    </lineage>
</organism>
<dbReference type="Proteomes" id="UP000287910">
    <property type="component" value="Unassembled WGS sequence"/>
</dbReference>
<comment type="caution">
    <text evidence="2">The sequence shown here is derived from an EMBL/GenBank/DDBJ whole genome shotgun (WGS) entry which is preliminary data.</text>
</comment>
<feature type="transmembrane region" description="Helical" evidence="1">
    <location>
        <begin position="310"/>
        <end position="329"/>
    </location>
</feature>
<feature type="transmembrane region" description="Helical" evidence="1">
    <location>
        <begin position="231"/>
        <end position="250"/>
    </location>
</feature>
<dbReference type="AlphaFoldDB" id="A0A3S0RKQ1"/>
<dbReference type="Pfam" id="PF14897">
    <property type="entry name" value="EpsG"/>
    <property type="match status" value="1"/>
</dbReference>
<accession>A0A3S0RKQ1</accession>
<keyword evidence="1" id="KW-0472">Membrane</keyword>
<dbReference type="RefSeq" id="WP_126658025.1">
    <property type="nucleotide sequence ID" value="NZ_RYYR01000005.1"/>
</dbReference>
<feature type="transmembrane region" description="Helical" evidence="1">
    <location>
        <begin position="262"/>
        <end position="279"/>
    </location>
</feature>
<protein>
    <submittedName>
        <fullName evidence="2">EpsG family protein</fullName>
    </submittedName>
</protein>
<keyword evidence="3" id="KW-1185">Reference proteome</keyword>
<keyword evidence="1" id="KW-1133">Transmembrane helix</keyword>
<dbReference type="EMBL" id="RYYR01000005">
    <property type="protein sequence ID" value="RUL55176.1"/>
    <property type="molecule type" value="Genomic_DNA"/>
</dbReference>
<keyword evidence="1" id="KW-0812">Transmembrane</keyword>
<feature type="transmembrane region" description="Helical" evidence="1">
    <location>
        <begin position="285"/>
        <end position="303"/>
    </location>
</feature>